<gene>
    <name evidence="5" type="ORF">A2704_01000</name>
</gene>
<keyword evidence="2" id="KW-0645">Protease</keyword>
<dbReference type="SUPFAM" id="SSF50156">
    <property type="entry name" value="PDZ domain-like"/>
    <property type="match status" value="1"/>
</dbReference>
<dbReference type="Pfam" id="PF13365">
    <property type="entry name" value="Trypsin_2"/>
    <property type="match status" value="1"/>
</dbReference>
<dbReference type="PANTHER" id="PTHR22939">
    <property type="entry name" value="SERINE PROTEASE FAMILY S1C HTRA-RELATED"/>
    <property type="match status" value="1"/>
</dbReference>
<keyword evidence="3" id="KW-0378">Hydrolase</keyword>
<protein>
    <recommendedName>
        <fullName evidence="4">PDZ domain-containing protein</fullName>
    </recommendedName>
</protein>
<evidence type="ECO:0000313" key="6">
    <source>
        <dbReference type="Proteomes" id="UP000176445"/>
    </source>
</evidence>
<evidence type="ECO:0000256" key="3">
    <source>
        <dbReference type="ARBA" id="ARBA00022801"/>
    </source>
</evidence>
<dbReference type="InterPro" id="IPR036034">
    <property type="entry name" value="PDZ_sf"/>
</dbReference>
<dbReference type="Gene3D" id="2.30.42.10">
    <property type="match status" value="1"/>
</dbReference>
<dbReference type="Proteomes" id="UP000176445">
    <property type="component" value="Unassembled WGS sequence"/>
</dbReference>
<dbReference type="InterPro" id="IPR043504">
    <property type="entry name" value="Peptidase_S1_PA_chymotrypsin"/>
</dbReference>
<dbReference type="SMART" id="SM00228">
    <property type="entry name" value="PDZ"/>
    <property type="match status" value="1"/>
</dbReference>
<feature type="domain" description="PDZ" evidence="4">
    <location>
        <begin position="331"/>
        <end position="400"/>
    </location>
</feature>
<organism evidence="5 6">
    <name type="scientific">Candidatus Kaiserbacteria bacterium RIFCSPHIGHO2_01_FULL_54_36b</name>
    <dbReference type="NCBI Taxonomy" id="1798483"/>
    <lineage>
        <taxon>Bacteria</taxon>
        <taxon>Candidatus Kaiseribacteriota</taxon>
    </lineage>
</organism>
<dbReference type="GO" id="GO:0004252">
    <property type="term" value="F:serine-type endopeptidase activity"/>
    <property type="evidence" value="ECO:0007669"/>
    <property type="project" value="InterPro"/>
</dbReference>
<accession>A0A1F6CNP6</accession>
<evidence type="ECO:0000256" key="2">
    <source>
        <dbReference type="ARBA" id="ARBA00022670"/>
    </source>
</evidence>
<dbReference type="InterPro" id="IPR001478">
    <property type="entry name" value="PDZ"/>
</dbReference>
<evidence type="ECO:0000256" key="1">
    <source>
        <dbReference type="ARBA" id="ARBA00010541"/>
    </source>
</evidence>
<comment type="caution">
    <text evidence="5">The sequence shown here is derived from an EMBL/GenBank/DDBJ whole genome shotgun (WGS) entry which is preliminary data.</text>
</comment>
<evidence type="ECO:0000259" key="4">
    <source>
        <dbReference type="SMART" id="SM00228"/>
    </source>
</evidence>
<dbReference type="SUPFAM" id="SSF50494">
    <property type="entry name" value="Trypsin-like serine proteases"/>
    <property type="match status" value="1"/>
</dbReference>
<sequence length="418" mass="42798">MEAVKRTLLAAVLSALLVGTAAGGLAGALVVTAGSGSVLSWLQQNVFGITPASPFSSAGGSNQTTILVQEESATVEAVRRVSPAVVSILITKEVSVGGAEAAGPSDDFFFGFPFGSGAPGTVEKEKRQVGGGTGFVISGDGLILTNRHVVQDKEAEYTVVLADGRSFPATVSAVDPLNDLGIVKIEASDLPVVELGDSETLQIGETVIAIGNTLSELPNTVTKGVVSGLSRRIVAGDGFGRSEVIEEAIQTDAAINPGNSGGPLVNLFGQVIGVNSAVRGGAEGVGFAIPINTAKAAIDSFRDKGKIVRAWLGVRYTPITPEIAKVNRLPAESGALIVRGDGADEPAVVADSPAEKAGLKEGDIILEMDNVAVDEENSLAQIIGKHAPGDEVEVRINRGGQESVLRATLGEYPSDDVE</sequence>
<comment type="similarity">
    <text evidence="1">Belongs to the peptidase S1C family.</text>
</comment>
<name>A0A1F6CNP6_9BACT</name>
<dbReference type="PRINTS" id="PR00834">
    <property type="entry name" value="PROTEASES2C"/>
</dbReference>
<dbReference type="AlphaFoldDB" id="A0A1F6CNP6"/>
<dbReference type="InterPro" id="IPR001940">
    <property type="entry name" value="Peptidase_S1C"/>
</dbReference>
<dbReference type="Pfam" id="PF13180">
    <property type="entry name" value="PDZ_2"/>
    <property type="match status" value="1"/>
</dbReference>
<dbReference type="EMBL" id="MFKW01000044">
    <property type="protein sequence ID" value="OGG50717.1"/>
    <property type="molecule type" value="Genomic_DNA"/>
</dbReference>
<proteinExistence type="inferred from homology"/>
<dbReference type="GO" id="GO:0006508">
    <property type="term" value="P:proteolysis"/>
    <property type="evidence" value="ECO:0007669"/>
    <property type="project" value="UniProtKB-KW"/>
</dbReference>
<dbReference type="PANTHER" id="PTHR22939:SF129">
    <property type="entry name" value="SERINE PROTEASE HTRA2, MITOCHONDRIAL"/>
    <property type="match status" value="1"/>
</dbReference>
<dbReference type="InterPro" id="IPR009003">
    <property type="entry name" value="Peptidase_S1_PA"/>
</dbReference>
<dbReference type="Gene3D" id="2.40.10.10">
    <property type="entry name" value="Trypsin-like serine proteases"/>
    <property type="match status" value="2"/>
</dbReference>
<evidence type="ECO:0000313" key="5">
    <source>
        <dbReference type="EMBL" id="OGG50717.1"/>
    </source>
</evidence>
<reference evidence="5 6" key="1">
    <citation type="journal article" date="2016" name="Nat. Commun.">
        <title>Thousands of microbial genomes shed light on interconnected biogeochemical processes in an aquifer system.</title>
        <authorList>
            <person name="Anantharaman K."/>
            <person name="Brown C.T."/>
            <person name="Hug L.A."/>
            <person name="Sharon I."/>
            <person name="Castelle C.J."/>
            <person name="Probst A.J."/>
            <person name="Thomas B.C."/>
            <person name="Singh A."/>
            <person name="Wilkins M.J."/>
            <person name="Karaoz U."/>
            <person name="Brodie E.L."/>
            <person name="Williams K.H."/>
            <person name="Hubbard S.S."/>
            <person name="Banfield J.F."/>
        </authorList>
    </citation>
    <scope>NUCLEOTIDE SEQUENCE [LARGE SCALE GENOMIC DNA]</scope>
</reference>